<dbReference type="Gene3D" id="1.10.287.70">
    <property type="match status" value="1"/>
</dbReference>
<reference evidence="9 10" key="1">
    <citation type="submission" date="2015-10" db="EMBL/GenBank/DDBJ databases">
        <title>Genome analyses suggest a sexual origin of heterokaryosis in a supposedly ancient asexual fungus.</title>
        <authorList>
            <person name="Ropars J."/>
            <person name="Sedzielewska K."/>
            <person name="Noel J."/>
            <person name="Charron P."/>
            <person name="Farinelli L."/>
            <person name="Marton T."/>
            <person name="Kruger M."/>
            <person name="Pelin A."/>
            <person name="Brachmann A."/>
            <person name="Corradi N."/>
        </authorList>
    </citation>
    <scope>NUCLEOTIDE SEQUENCE [LARGE SCALE GENOMIC DNA]</scope>
    <source>
        <strain evidence="9 10">A4</strain>
    </source>
</reference>
<name>A0A2I1H1R1_9GLOM</name>
<keyword evidence="10" id="KW-1185">Reference proteome</keyword>
<evidence type="ECO:0000256" key="1">
    <source>
        <dbReference type="ARBA" id="ARBA00004141"/>
    </source>
</evidence>
<keyword evidence="4 7" id="KW-1133">Transmembrane helix</keyword>
<dbReference type="InterPro" id="IPR011047">
    <property type="entry name" value="Quinoprotein_ADH-like_sf"/>
</dbReference>
<evidence type="ECO:0000259" key="8">
    <source>
        <dbReference type="Pfam" id="PF00520"/>
    </source>
</evidence>
<feature type="transmembrane region" description="Helical" evidence="7">
    <location>
        <begin position="847"/>
        <end position="865"/>
    </location>
</feature>
<dbReference type="GO" id="GO:0005886">
    <property type="term" value="C:plasma membrane"/>
    <property type="evidence" value="ECO:0007669"/>
    <property type="project" value="TreeGrafter"/>
</dbReference>
<evidence type="ECO:0000256" key="6">
    <source>
        <dbReference type="SAM" id="MobiDB-lite"/>
    </source>
</evidence>
<dbReference type="InterPro" id="IPR024862">
    <property type="entry name" value="TRPV"/>
</dbReference>
<keyword evidence="5 7" id="KW-0472">Membrane</keyword>
<feature type="transmembrane region" description="Helical" evidence="7">
    <location>
        <begin position="983"/>
        <end position="1008"/>
    </location>
</feature>
<feature type="transmembrane region" description="Helical" evidence="7">
    <location>
        <begin position="909"/>
        <end position="931"/>
    </location>
</feature>
<sequence length="1240" mass="146768">MEVETQNNTSASEMTIDIRDNIKEHEEEIEKTPPETKDDPFEEHRKSIDRIFVSQYMDDTSTYNEEYGSDDYVVTYSIQDKSVLGWSIKENGSQPDVYFKIDKINKIDELMLDYSVLSKKILLLRDNKNNWLIDLNSDRTSSDRFFKLKHQVNQIYLYYDVIGFLPNGDLIQVLSKDRKIYKYCFTDKPKNTVPWEYSQINDIKIPQCLNDEIAYECTMYQTKLFLVCVNNMHQFDLLTMNLERKYHNYPGPGRQITVNKNQTLLAAPRFGKTYVYSMENGMLIYKNDEDSGYGIRGVQFITLNNTERLFICYNIGGKLVDPYQVYDEIDISDDFNDTSVITKLNRKIFIDNGNVCVTNGLNGIDENKLEQLSNKNIYRNSIYTFSTFKIIQSMLKEIINQDEIKNVVSNNEVIVLKDDVEIKDIGLGKLVLYNNNTSFDEMGIEKNNGHRKYLQFIPNILSFKLLNNQDLVLISMSEISICTINKDGLKDRYLWRNNEWNDFYNKFGEEDRDINKHFKPFFEKILKNEFDDSKHSIPFPIFMGRNDIIDDAINDNLVSPKYGIEMLKIAIKEKQEETIRHIIESTQDYSENYMTIISLNLVELCDYDPDFIIKYISSTSIILSPYCWRTENSKNASLHSYRDIYIKGSNMENNYFKPILAIYKGLIRYLRAEEEIQTVGFIVPFLQIYVYRDDSKNNDHENHETEKDHDIKSKIITILKKLITGLKIIMMIPKSNSIWNKFLYKQKSILFCNIDSNNFYNWWNFAAIIDFKWKTFGKRYYYLIWLFYTIFYICYSLASTLEQKSIPDLYFKLLFTISIIFGSIFLINEIRHFLWDRKIYLNDIWNLFDTGAYLLPIITSIIWLINKSPPPWLTAISIILLSFKFLLFFRVFKSYGIYFAIVIGVARKVFPFLVLLFFIVLGYAQAFFIILKSNSINDDDPRNLPTNLFNWFPTSLLAVYNLLTGDSGSLSSFTYRENPTMTILLVTFTFFTVIYLMNLFIGLLNIAIDDYNKEEEYLLQKAQIIMEIELFYMLPWQRKKKEWFPDWIYYDIPLTEVRKLINAIDNKLTVFNYPPIIGEKLRWLVVLNNDNKKQDNEEEQNIKLEKKIDQLTKQNVKLKQQMRCIMKYIDSEKEQDSDEEDSEKEQNNKLEEQIEQTKEELPKQNIGLNQQMDKLNQQMESIIKYIGIEQDNKEEKNDKLEKQLEQTKEELPKQNGGLKQQMDKLNQQMENIMELLLKRN</sequence>
<protein>
    <recommendedName>
        <fullName evidence="8">Ion transport domain-containing protein</fullName>
    </recommendedName>
</protein>
<dbReference type="InterPro" id="IPR005821">
    <property type="entry name" value="Ion_trans_dom"/>
</dbReference>
<evidence type="ECO:0000256" key="2">
    <source>
        <dbReference type="ARBA" id="ARBA00022692"/>
    </source>
</evidence>
<feature type="transmembrane region" description="Helical" evidence="7">
    <location>
        <begin position="871"/>
        <end position="889"/>
    </location>
</feature>
<dbReference type="Proteomes" id="UP000234323">
    <property type="component" value="Unassembled WGS sequence"/>
</dbReference>
<feature type="region of interest" description="Disordered" evidence="6">
    <location>
        <begin position="1131"/>
        <end position="1153"/>
    </location>
</feature>
<feature type="transmembrane region" description="Helical" evidence="7">
    <location>
        <begin position="780"/>
        <end position="798"/>
    </location>
</feature>
<proteinExistence type="predicted"/>
<dbReference type="Pfam" id="PF00520">
    <property type="entry name" value="Ion_trans"/>
    <property type="match status" value="1"/>
</dbReference>
<dbReference type="SUPFAM" id="SSF50998">
    <property type="entry name" value="Quinoprotein alcohol dehydrogenase-like"/>
    <property type="match status" value="1"/>
</dbReference>
<dbReference type="EMBL" id="LLXI01001266">
    <property type="protein sequence ID" value="PKY52771.1"/>
    <property type="molecule type" value="Genomic_DNA"/>
</dbReference>
<dbReference type="PANTHER" id="PTHR10582">
    <property type="entry name" value="TRANSIENT RECEPTOR POTENTIAL ION CHANNEL PROTEIN"/>
    <property type="match status" value="1"/>
</dbReference>
<keyword evidence="3" id="KW-0677">Repeat</keyword>
<evidence type="ECO:0000256" key="4">
    <source>
        <dbReference type="ARBA" id="ARBA00022989"/>
    </source>
</evidence>
<dbReference type="GO" id="GO:0098703">
    <property type="term" value="P:calcium ion import across plasma membrane"/>
    <property type="evidence" value="ECO:0007669"/>
    <property type="project" value="TreeGrafter"/>
</dbReference>
<feature type="compositionally biased region" description="Basic and acidic residues" evidence="6">
    <location>
        <begin position="1144"/>
        <end position="1153"/>
    </location>
</feature>
<evidence type="ECO:0000256" key="3">
    <source>
        <dbReference type="ARBA" id="ARBA00022737"/>
    </source>
</evidence>
<accession>A0A2I1H1R1</accession>
<evidence type="ECO:0000313" key="10">
    <source>
        <dbReference type="Proteomes" id="UP000234323"/>
    </source>
</evidence>
<comment type="subcellular location">
    <subcellularLocation>
        <location evidence="1">Membrane</location>
        <topology evidence="1">Multi-pass membrane protein</topology>
    </subcellularLocation>
</comment>
<feature type="compositionally biased region" description="Basic and acidic residues" evidence="6">
    <location>
        <begin position="1193"/>
        <end position="1212"/>
    </location>
</feature>
<evidence type="ECO:0000256" key="5">
    <source>
        <dbReference type="ARBA" id="ARBA00023136"/>
    </source>
</evidence>
<keyword evidence="2 7" id="KW-0812">Transmembrane</keyword>
<feature type="region of interest" description="Disordered" evidence="6">
    <location>
        <begin position="1193"/>
        <end position="1220"/>
    </location>
</feature>
<evidence type="ECO:0000313" key="9">
    <source>
        <dbReference type="EMBL" id="PKY52771.1"/>
    </source>
</evidence>
<dbReference type="VEuPathDB" id="FungiDB:FUN_020276"/>
<dbReference type="GO" id="GO:0005216">
    <property type="term" value="F:monoatomic ion channel activity"/>
    <property type="evidence" value="ECO:0007669"/>
    <property type="project" value="InterPro"/>
</dbReference>
<organism evidence="9 10">
    <name type="scientific">Rhizophagus irregularis</name>
    <dbReference type="NCBI Taxonomy" id="588596"/>
    <lineage>
        <taxon>Eukaryota</taxon>
        <taxon>Fungi</taxon>
        <taxon>Fungi incertae sedis</taxon>
        <taxon>Mucoromycota</taxon>
        <taxon>Glomeromycotina</taxon>
        <taxon>Glomeromycetes</taxon>
        <taxon>Glomerales</taxon>
        <taxon>Glomeraceae</taxon>
        <taxon>Rhizophagus</taxon>
    </lineage>
</organism>
<dbReference type="VEuPathDB" id="FungiDB:RhiirFUN_000904"/>
<comment type="caution">
    <text evidence="9">The sequence shown here is derived from an EMBL/GenBank/DDBJ whole genome shotgun (WGS) entry which is preliminary data.</text>
</comment>
<dbReference type="AlphaFoldDB" id="A0A2I1H1R1"/>
<dbReference type="PANTHER" id="PTHR10582:SF2">
    <property type="entry name" value="INACTIVE"/>
    <property type="match status" value="1"/>
</dbReference>
<gene>
    <name evidence="9" type="ORF">RhiirA4_470615</name>
</gene>
<feature type="transmembrane region" description="Helical" evidence="7">
    <location>
        <begin position="810"/>
        <end position="827"/>
    </location>
</feature>
<evidence type="ECO:0000256" key="7">
    <source>
        <dbReference type="SAM" id="Phobius"/>
    </source>
</evidence>
<feature type="domain" description="Ion transport" evidence="8">
    <location>
        <begin position="786"/>
        <end position="1015"/>
    </location>
</feature>
<dbReference type="VEuPathDB" id="FungiDB:RhiirA1_456741"/>